<evidence type="ECO:0000313" key="8">
    <source>
        <dbReference type="EMBL" id="OGZ24105.1"/>
    </source>
</evidence>
<dbReference type="InterPro" id="IPR020084">
    <property type="entry name" value="NUDIX_hydrolase_CS"/>
</dbReference>
<proteinExistence type="inferred from homology"/>
<keyword evidence="4 6" id="KW-0378">Hydrolase</keyword>
<reference evidence="8 9" key="1">
    <citation type="journal article" date="2016" name="Nat. Commun.">
        <title>Thousands of microbial genomes shed light on interconnected biogeochemical processes in an aquifer system.</title>
        <authorList>
            <person name="Anantharaman K."/>
            <person name="Brown C.T."/>
            <person name="Hug L.A."/>
            <person name="Sharon I."/>
            <person name="Castelle C.J."/>
            <person name="Probst A.J."/>
            <person name="Thomas B.C."/>
            <person name="Singh A."/>
            <person name="Wilkins M.J."/>
            <person name="Karaoz U."/>
            <person name="Brodie E.L."/>
            <person name="Williams K.H."/>
            <person name="Hubbard S.S."/>
            <person name="Banfield J.F."/>
        </authorList>
    </citation>
    <scope>NUCLEOTIDE SEQUENCE [LARGE SCALE GENOMIC DNA]</scope>
</reference>
<dbReference type="CDD" id="cd03428">
    <property type="entry name" value="NUDIX_Ap4A_Nudt2"/>
    <property type="match status" value="1"/>
</dbReference>
<dbReference type="Proteomes" id="UP000176406">
    <property type="component" value="Unassembled WGS sequence"/>
</dbReference>
<evidence type="ECO:0000256" key="1">
    <source>
        <dbReference type="ARBA" id="ARBA00005582"/>
    </source>
</evidence>
<feature type="domain" description="Nudix hydrolase" evidence="7">
    <location>
        <begin position="1"/>
        <end position="145"/>
    </location>
</feature>
<dbReference type="PROSITE" id="PS00893">
    <property type="entry name" value="NUDIX_BOX"/>
    <property type="match status" value="1"/>
</dbReference>
<dbReference type="Pfam" id="PF00293">
    <property type="entry name" value="NUDIX"/>
    <property type="match status" value="1"/>
</dbReference>
<sequence>MERSAGAVIFREEPFGAAQGKGSRTLFLLLHYPTRSSKSKKAHWDFPKGHIEKGEEEIDTVKREVKEETGLNDINIIDGFKERIKYYFTAEERTIFKTVIFYLAETKTKNVKISKEHIGFKWLPYKEALKQLTFQKPKDILRKVDNALKQNPPATA</sequence>
<dbReference type="AlphaFoldDB" id="A0A1G2EE78"/>
<dbReference type="GO" id="GO:0006167">
    <property type="term" value="P:AMP biosynthetic process"/>
    <property type="evidence" value="ECO:0007669"/>
    <property type="project" value="TreeGrafter"/>
</dbReference>
<evidence type="ECO:0000313" key="9">
    <source>
        <dbReference type="Proteomes" id="UP000176406"/>
    </source>
</evidence>
<dbReference type="EMBL" id="MHMG01000002">
    <property type="protein sequence ID" value="OGZ24105.1"/>
    <property type="molecule type" value="Genomic_DNA"/>
</dbReference>
<dbReference type="GO" id="GO:0006754">
    <property type="term" value="P:ATP biosynthetic process"/>
    <property type="evidence" value="ECO:0007669"/>
    <property type="project" value="TreeGrafter"/>
</dbReference>
<dbReference type="PANTHER" id="PTHR21340">
    <property type="entry name" value="DIADENOSINE 5,5-P1,P4-TETRAPHOSPHATE PYROPHOSPHOHYDROLASE MUTT"/>
    <property type="match status" value="1"/>
</dbReference>
<dbReference type="SUPFAM" id="SSF55811">
    <property type="entry name" value="Nudix"/>
    <property type="match status" value="1"/>
</dbReference>
<dbReference type="InterPro" id="IPR015797">
    <property type="entry name" value="NUDIX_hydrolase-like_dom_sf"/>
</dbReference>
<dbReference type="PROSITE" id="PS51462">
    <property type="entry name" value="NUDIX"/>
    <property type="match status" value="1"/>
</dbReference>
<comment type="caution">
    <text evidence="8">The sequence shown here is derived from an EMBL/GenBank/DDBJ whole genome shotgun (WGS) entry which is preliminary data.</text>
</comment>
<comment type="similarity">
    <text evidence="1 6">Belongs to the Nudix hydrolase family.</text>
</comment>
<organism evidence="8 9">
    <name type="scientific">Candidatus Nealsonbacteria bacterium RIFCSPLOWO2_01_FULL_41_9</name>
    <dbReference type="NCBI Taxonomy" id="1801671"/>
    <lineage>
        <taxon>Bacteria</taxon>
        <taxon>Candidatus Nealsoniibacteriota</taxon>
    </lineage>
</organism>
<dbReference type="PRINTS" id="PR00502">
    <property type="entry name" value="NUDIXFAMILY"/>
</dbReference>
<accession>A0A1G2EE78</accession>
<dbReference type="PANTHER" id="PTHR21340:SF0">
    <property type="entry name" value="BIS(5'-NUCLEOSYL)-TETRAPHOSPHATASE [ASYMMETRICAL]"/>
    <property type="match status" value="1"/>
</dbReference>
<dbReference type="GO" id="GO:0000166">
    <property type="term" value="F:nucleotide binding"/>
    <property type="evidence" value="ECO:0007669"/>
    <property type="project" value="UniProtKB-KW"/>
</dbReference>
<dbReference type="InterPro" id="IPR003565">
    <property type="entry name" value="Tetra_PHTase"/>
</dbReference>
<name>A0A1G2EE78_9BACT</name>
<dbReference type="InterPro" id="IPR051325">
    <property type="entry name" value="Nudix_hydrolase_domain"/>
</dbReference>
<evidence type="ECO:0000256" key="2">
    <source>
        <dbReference type="ARBA" id="ARBA00018911"/>
    </source>
</evidence>
<dbReference type="GO" id="GO:0004081">
    <property type="term" value="F:bis(5'-nucleosyl)-tetraphosphatase (asymmetrical) activity"/>
    <property type="evidence" value="ECO:0007669"/>
    <property type="project" value="TreeGrafter"/>
</dbReference>
<dbReference type="Gene3D" id="3.90.79.10">
    <property type="entry name" value="Nucleoside Triphosphate Pyrophosphohydrolase"/>
    <property type="match status" value="1"/>
</dbReference>
<keyword evidence="3" id="KW-0547">Nucleotide-binding</keyword>
<evidence type="ECO:0000256" key="3">
    <source>
        <dbReference type="ARBA" id="ARBA00022741"/>
    </source>
</evidence>
<evidence type="ECO:0000256" key="4">
    <source>
        <dbReference type="ARBA" id="ARBA00022801"/>
    </source>
</evidence>
<protein>
    <recommendedName>
        <fullName evidence="2">Bis(5'-nucleosyl)-tetraphosphatase [asymmetrical]</fullName>
    </recommendedName>
    <alternativeName>
        <fullName evidence="5">Diadenosine 5',5'''-P1,P4-tetraphosphate asymmetrical hydrolase</fullName>
    </alternativeName>
</protein>
<evidence type="ECO:0000256" key="6">
    <source>
        <dbReference type="RuleBase" id="RU003476"/>
    </source>
</evidence>
<dbReference type="InterPro" id="IPR000086">
    <property type="entry name" value="NUDIX_hydrolase_dom"/>
</dbReference>
<evidence type="ECO:0000256" key="5">
    <source>
        <dbReference type="ARBA" id="ARBA00032644"/>
    </source>
</evidence>
<evidence type="ECO:0000259" key="7">
    <source>
        <dbReference type="PROSITE" id="PS51462"/>
    </source>
</evidence>
<dbReference type="InterPro" id="IPR020476">
    <property type="entry name" value="Nudix_hydrolase"/>
</dbReference>
<gene>
    <name evidence="8" type="ORF">A3A08_00570</name>
</gene>